<dbReference type="OrthoDB" id="5427664at2759"/>
<evidence type="ECO:0000313" key="4">
    <source>
        <dbReference type="EMBL" id="KAF2815618.1"/>
    </source>
</evidence>
<keyword evidence="2" id="KW-1133">Transmembrane helix</keyword>
<feature type="transmembrane region" description="Helical" evidence="2">
    <location>
        <begin position="267"/>
        <end position="287"/>
    </location>
</feature>
<dbReference type="AlphaFoldDB" id="A0A6A6Z473"/>
<dbReference type="GeneID" id="54464143"/>
<keyword evidence="5" id="KW-1185">Reference proteome</keyword>
<dbReference type="EMBL" id="MU003693">
    <property type="protein sequence ID" value="KAF2815618.1"/>
    <property type="molecule type" value="Genomic_DNA"/>
</dbReference>
<sequence>MVSIVLVIVAIIWAYLTDGLPRKCYNEFDNFLLGRKSRNGDKRRVRVFQSFILALSDQKLASGLALVVAINVIRNGVHDLDTKIGAYSYSIAVILAFFSCIIHLATVAALRDYLRVRGIFKNIRVAIMICILALLLQSLGETWTMDETVTLSGYVRRILDLYLRDSQGDLMACERTLFAKTIGWPTSSQEDLLDVKQRLASKLSGTTLSTGKILQLFFLVIPQIFAGSFMFEIVWLIFYFVFGLAQVIFWLTSLGSGFVGVNFEPRFGQLLPLVLLVLPFLAIAEGYSDLEKHGRKEHQQESSTSPSSGPPPLSVPEIHAAATEEGPNDRHITTLDTSESESQENDRYSAFLTSCKRHRTFTKAGSWIFVILYLLICLYISLAVGELFTRQIGWGFSDLMIVLAFIMAGLSVLTSLAVRLTQLWKLRRELQRVQRDKGAA</sequence>
<feature type="chain" id="PRO_5044629577" evidence="3">
    <location>
        <begin position="20"/>
        <end position="440"/>
    </location>
</feature>
<dbReference type="Proteomes" id="UP000504636">
    <property type="component" value="Unplaced"/>
</dbReference>
<feature type="transmembrane region" description="Helical" evidence="2">
    <location>
        <begin position="396"/>
        <end position="418"/>
    </location>
</feature>
<evidence type="ECO:0000313" key="6">
    <source>
        <dbReference type="RefSeq" id="XP_033582582.1"/>
    </source>
</evidence>
<dbReference type="PANTHER" id="PTHR37577">
    <property type="entry name" value="INTEGRAL MEMBRANE PROTEIN"/>
    <property type="match status" value="1"/>
</dbReference>
<feature type="region of interest" description="Disordered" evidence="1">
    <location>
        <begin position="294"/>
        <end position="316"/>
    </location>
</feature>
<dbReference type="PANTHER" id="PTHR37577:SF1">
    <property type="entry name" value="INTEGRAL MEMBRANE PROTEIN"/>
    <property type="match status" value="1"/>
</dbReference>
<accession>A0A6A6Z473</accession>
<keyword evidence="2" id="KW-0812">Transmembrane</keyword>
<keyword evidence="3" id="KW-0732">Signal</keyword>
<dbReference type="RefSeq" id="XP_033582582.1">
    <property type="nucleotide sequence ID" value="XM_033723250.1"/>
</dbReference>
<feature type="transmembrane region" description="Helical" evidence="2">
    <location>
        <begin position="122"/>
        <end position="140"/>
    </location>
</feature>
<feature type="transmembrane region" description="Helical" evidence="2">
    <location>
        <begin position="238"/>
        <end position="261"/>
    </location>
</feature>
<keyword evidence="2" id="KW-0472">Membrane</keyword>
<gene>
    <name evidence="4 6" type="ORF">BDZ99DRAFT_493623</name>
</gene>
<feature type="transmembrane region" description="Helical" evidence="2">
    <location>
        <begin position="213"/>
        <end position="231"/>
    </location>
</feature>
<reference evidence="6" key="2">
    <citation type="submission" date="2020-04" db="EMBL/GenBank/DDBJ databases">
        <authorList>
            <consortium name="NCBI Genome Project"/>
        </authorList>
    </citation>
    <scope>NUCLEOTIDE SEQUENCE</scope>
    <source>
        <strain evidence="6">CBS 304.34</strain>
    </source>
</reference>
<feature type="signal peptide" evidence="3">
    <location>
        <begin position="1"/>
        <end position="19"/>
    </location>
</feature>
<reference evidence="4 6" key="1">
    <citation type="journal article" date="2020" name="Stud. Mycol.">
        <title>101 Dothideomycetes genomes: a test case for predicting lifestyles and emergence of pathogens.</title>
        <authorList>
            <person name="Haridas S."/>
            <person name="Albert R."/>
            <person name="Binder M."/>
            <person name="Bloem J."/>
            <person name="Labutti K."/>
            <person name="Salamov A."/>
            <person name="Andreopoulos B."/>
            <person name="Baker S."/>
            <person name="Barry K."/>
            <person name="Bills G."/>
            <person name="Bluhm B."/>
            <person name="Cannon C."/>
            <person name="Castanera R."/>
            <person name="Culley D."/>
            <person name="Daum C."/>
            <person name="Ezra D."/>
            <person name="Gonzalez J."/>
            <person name="Henrissat B."/>
            <person name="Kuo A."/>
            <person name="Liang C."/>
            <person name="Lipzen A."/>
            <person name="Lutzoni F."/>
            <person name="Magnuson J."/>
            <person name="Mondo S."/>
            <person name="Nolan M."/>
            <person name="Ohm R."/>
            <person name="Pangilinan J."/>
            <person name="Park H.-J."/>
            <person name="Ramirez L."/>
            <person name="Alfaro M."/>
            <person name="Sun H."/>
            <person name="Tritt A."/>
            <person name="Yoshinaga Y."/>
            <person name="Zwiers L.-H."/>
            <person name="Turgeon B."/>
            <person name="Goodwin S."/>
            <person name="Spatafora J."/>
            <person name="Crous P."/>
            <person name="Grigoriev I."/>
        </authorList>
    </citation>
    <scope>NUCLEOTIDE SEQUENCE</scope>
    <source>
        <strain evidence="4 6">CBS 304.34</strain>
    </source>
</reference>
<reference evidence="6" key="3">
    <citation type="submission" date="2025-04" db="UniProtKB">
        <authorList>
            <consortium name="RefSeq"/>
        </authorList>
    </citation>
    <scope>IDENTIFICATION</scope>
    <source>
        <strain evidence="6">CBS 304.34</strain>
    </source>
</reference>
<evidence type="ECO:0000256" key="3">
    <source>
        <dbReference type="SAM" id="SignalP"/>
    </source>
</evidence>
<evidence type="ECO:0000256" key="2">
    <source>
        <dbReference type="SAM" id="Phobius"/>
    </source>
</evidence>
<protein>
    <submittedName>
        <fullName evidence="4 6">Uncharacterized protein</fullName>
    </submittedName>
</protein>
<proteinExistence type="predicted"/>
<feature type="transmembrane region" description="Helical" evidence="2">
    <location>
        <begin position="86"/>
        <end position="110"/>
    </location>
</feature>
<dbReference type="InterPro" id="IPR053018">
    <property type="entry name" value="Elsinochrome_Biosynth-Asso"/>
</dbReference>
<organism evidence="4">
    <name type="scientific">Mytilinidion resinicola</name>
    <dbReference type="NCBI Taxonomy" id="574789"/>
    <lineage>
        <taxon>Eukaryota</taxon>
        <taxon>Fungi</taxon>
        <taxon>Dikarya</taxon>
        <taxon>Ascomycota</taxon>
        <taxon>Pezizomycotina</taxon>
        <taxon>Dothideomycetes</taxon>
        <taxon>Pleosporomycetidae</taxon>
        <taxon>Mytilinidiales</taxon>
        <taxon>Mytilinidiaceae</taxon>
        <taxon>Mytilinidion</taxon>
    </lineage>
</organism>
<evidence type="ECO:0000256" key="1">
    <source>
        <dbReference type="SAM" id="MobiDB-lite"/>
    </source>
</evidence>
<feature type="transmembrane region" description="Helical" evidence="2">
    <location>
        <begin position="364"/>
        <end position="384"/>
    </location>
</feature>
<name>A0A6A6Z473_9PEZI</name>
<evidence type="ECO:0000313" key="5">
    <source>
        <dbReference type="Proteomes" id="UP000504636"/>
    </source>
</evidence>